<organism evidence="4 5">
    <name type="scientific">Gongylonema pulchrum</name>
    <dbReference type="NCBI Taxonomy" id="637853"/>
    <lineage>
        <taxon>Eukaryota</taxon>
        <taxon>Metazoa</taxon>
        <taxon>Ecdysozoa</taxon>
        <taxon>Nematoda</taxon>
        <taxon>Chromadorea</taxon>
        <taxon>Rhabditida</taxon>
        <taxon>Spirurina</taxon>
        <taxon>Spiruromorpha</taxon>
        <taxon>Spiruroidea</taxon>
        <taxon>Gongylonematidae</taxon>
        <taxon>Gongylonema</taxon>
    </lineage>
</organism>
<dbReference type="Gene3D" id="1.20.920.10">
    <property type="entry name" value="Bromodomain-like"/>
    <property type="match status" value="1"/>
</dbReference>
<dbReference type="GO" id="GO:0016251">
    <property type="term" value="F:RNA polymerase II general transcription initiation factor activity"/>
    <property type="evidence" value="ECO:0007669"/>
    <property type="project" value="InterPro"/>
</dbReference>
<sequence length="135" mass="15613">MIALEKAINPLLDDNDIIGFSFILNEIVQECKNIPKSVAFHFKVDPKKLPQYYQKITTPMDLGTMQQNIKEHHYTTVQAFRNDIEQIRINSELYNGPAETSQYTAKAAEISALAEQMLEVCYEPHPNFNYYYFGT</sequence>
<dbReference type="InterPro" id="IPR018359">
    <property type="entry name" value="Bromodomain_CS"/>
</dbReference>
<keyword evidence="1 2" id="KW-0103">Bromodomain</keyword>
<reference evidence="4 5" key="1">
    <citation type="submission" date="2018-11" db="EMBL/GenBank/DDBJ databases">
        <authorList>
            <consortium name="Pathogen Informatics"/>
        </authorList>
    </citation>
    <scope>NUCLEOTIDE SEQUENCE [LARGE SCALE GENOMIC DNA]</scope>
</reference>
<dbReference type="PRINTS" id="PR00503">
    <property type="entry name" value="BROMODOMAIN"/>
</dbReference>
<dbReference type="SMART" id="SM00297">
    <property type="entry name" value="BROMO"/>
    <property type="match status" value="1"/>
</dbReference>
<dbReference type="GO" id="GO:0017025">
    <property type="term" value="F:TBP-class protein binding"/>
    <property type="evidence" value="ECO:0007669"/>
    <property type="project" value="InterPro"/>
</dbReference>
<feature type="domain" description="Bromo" evidence="3">
    <location>
        <begin position="32"/>
        <end position="102"/>
    </location>
</feature>
<dbReference type="InterPro" id="IPR040240">
    <property type="entry name" value="TAF1"/>
</dbReference>
<dbReference type="FunFam" id="1.20.920.10:FF:000066">
    <property type="entry name" value="Transcription initiation factor TFIID subunit 1"/>
    <property type="match status" value="1"/>
</dbReference>
<dbReference type="PANTHER" id="PTHR13900">
    <property type="entry name" value="TRANSCRIPTION INITIATION FACTOR TFIID"/>
    <property type="match status" value="1"/>
</dbReference>
<dbReference type="InterPro" id="IPR036427">
    <property type="entry name" value="Bromodomain-like_sf"/>
</dbReference>
<name>A0A3P6RK69_9BILA</name>
<protein>
    <recommendedName>
        <fullName evidence="3">Bromo domain-containing protein</fullName>
    </recommendedName>
</protein>
<dbReference type="AlphaFoldDB" id="A0A3P6RK69"/>
<evidence type="ECO:0000256" key="2">
    <source>
        <dbReference type="PROSITE-ProRule" id="PRU00035"/>
    </source>
</evidence>
<evidence type="ECO:0000313" key="4">
    <source>
        <dbReference type="EMBL" id="VDK44974.1"/>
    </source>
</evidence>
<dbReference type="GO" id="GO:0004402">
    <property type="term" value="F:histone acetyltransferase activity"/>
    <property type="evidence" value="ECO:0007669"/>
    <property type="project" value="InterPro"/>
</dbReference>
<accession>A0A3P6RK69</accession>
<keyword evidence="5" id="KW-1185">Reference proteome</keyword>
<dbReference type="GO" id="GO:0051123">
    <property type="term" value="P:RNA polymerase II preinitiation complex assembly"/>
    <property type="evidence" value="ECO:0007669"/>
    <property type="project" value="TreeGrafter"/>
</dbReference>
<evidence type="ECO:0000259" key="3">
    <source>
        <dbReference type="PROSITE" id="PS50014"/>
    </source>
</evidence>
<dbReference type="OrthoDB" id="5752at2759"/>
<dbReference type="Proteomes" id="UP000271098">
    <property type="component" value="Unassembled WGS sequence"/>
</dbReference>
<dbReference type="PANTHER" id="PTHR13900:SF0">
    <property type="entry name" value="TRANSCRIPTION INITIATION FACTOR TFIID SUBUNIT 1"/>
    <property type="match status" value="1"/>
</dbReference>
<dbReference type="EMBL" id="UYRT01008402">
    <property type="protein sequence ID" value="VDK44974.1"/>
    <property type="molecule type" value="Genomic_DNA"/>
</dbReference>
<proteinExistence type="predicted"/>
<dbReference type="PROSITE" id="PS00633">
    <property type="entry name" value="BROMODOMAIN_1"/>
    <property type="match status" value="1"/>
</dbReference>
<dbReference type="Pfam" id="PF00439">
    <property type="entry name" value="Bromodomain"/>
    <property type="match status" value="1"/>
</dbReference>
<dbReference type="GO" id="GO:0005669">
    <property type="term" value="C:transcription factor TFIID complex"/>
    <property type="evidence" value="ECO:0007669"/>
    <property type="project" value="InterPro"/>
</dbReference>
<evidence type="ECO:0000256" key="1">
    <source>
        <dbReference type="ARBA" id="ARBA00023117"/>
    </source>
</evidence>
<dbReference type="SUPFAM" id="SSF47370">
    <property type="entry name" value="Bromodomain"/>
    <property type="match status" value="1"/>
</dbReference>
<dbReference type="InterPro" id="IPR001487">
    <property type="entry name" value="Bromodomain"/>
</dbReference>
<dbReference type="PROSITE" id="PS50014">
    <property type="entry name" value="BROMODOMAIN_2"/>
    <property type="match status" value="1"/>
</dbReference>
<evidence type="ECO:0000313" key="5">
    <source>
        <dbReference type="Proteomes" id="UP000271098"/>
    </source>
</evidence>
<gene>
    <name evidence="4" type="ORF">GPUH_LOCUS4451</name>
</gene>